<dbReference type="EMBL" id="VJMH01000057">
    <property type="protein sequence ID" value="KAF0719636.1"/>
    <property type="molecule type" value="Genomic_DNA"/>
</dbReference>
<feature type="transmembrane region" description="Helical" evidence="2">
    <location>
        <begin position="12"/>
        <end position="29"/>
    </location>
</feature>
<name>A0A485K518_9STRA</name>
<evidence type="ECO:0000256" key="2">
    <source>
        <dbReference type="SAM" id="Phobius"/>
    </source>
</evidence>
<protein>
    <submittedName>
        <fullName evidence="4">Aste57867_898 protein</fullName>
    </submittedName>
</protein>
<evidence type="ECO:0000256" key="1">
    <source>
        <dbReference type="SAM" id="MobiDB-lite"/>
    </source>
</evidence>
<dbReference type="PANTHER" id="PTHR33802">
    <property type="entry name" value="SI:CH211-161H7.5-RELATED"/>
    <property type="match status" value="1"/>
</dbReference>
<reference evidence="4 5" key="1">
    <citation type="submission" date="2019-03" db="EMBL/GenBank/DDBJ databases">
        <authorList>
            <person name="Gaulin E."/>
            <person name="Dumas B."/>
        </authorList>
    </citation>
    <scope>NUCLEOTIDE SEQUENCE [LARGE SCALE GENOMIC DNA]</scope>
    <source>
        <strain evidence="4">CBS 568.67</strain>
    </source>
</reference>
<dbReference type="PANTHER" id="PTHR33802:SF2">
    <property type="entry name" value="EF-HAND DOMAIN-CONTAINING PROTEIN"/>
    <property type="match status" value="1"/>
</dbReference>
<keyword evidence="2" id="KW-0472">Membrane</keyword>
<feature type="region of interest" description="Disordered" evidence="1">
    <location>
        <begin position="373"/>
        <end position="398"/>
    </location>
</feature>
<feature type="transmembrane region" description="Helical" evidence="2">
    <location>
        <begin position="112"/>
        <end position="131"/>
    </location>
</feature>
<proteinExistence type="predicted"/>
<evidence type="ECO:0000313" key="3">
    <source>
        <dbReference type="EMBL" id="KAF0719636.1"/>
    </source>
</evidence>
<keyword evidence="5" id="KW-1185">Reference proteome</keyword>
<feature type="region of interest" description="Disordered" evidence="1">
    <location>
        <begin position="320"/>
        <end position="355"/>
    </location>
</feature>
<organism evidence="4 5">
    <name type="scientific">Aphanomyces stellatus</name>
    <dbReference type="NCBI Taxonomy" id="120398"/>
    <lineage>
        <taxon>Eukaryota</taxon>
        <taxon>Sar</taxon>
        <taxon>Stramenopiles</taxon>
        <taxon>Oomycota</taxon>
        <taxon>Saprolegniomycetes</taxon>
        <taxon>Saprolegniales</taxon>
        <taxon>Verrucalvaceae</taxon>
        <taxon>Aphanomyces</taxon>
    </lineage>
</organism>
<keyword evidence="2" id="KW-1133">Transmembrane helix</keyword>
<dbReference type="Proteomes" id="UP000332933">
    <property type="component" value="Unassembled WGS sequence"/>
</dbReference>
<feature type="region of interest" description="Disordered" evidence="1">
    <location>
        <begin position="428"/>
        <end position="454"/>
    </location>
</feature>
<gene>
    <name evidence="4" type="primary">Aste57867_898</name>
    <name evidence="3" type="ORF">As57867_000897</name>
    <name evidence="4" type="ORF">ASTE57867_898</name>
</gene>
<feature type="transmembrane region" description="Helical" evidence="2">
    <location>
        <begin position="193"/>
        <end position="212"/>
    </location>
</feature>
<dbReference type="OrthoDB" id="5586934at2759"/>
<feature type="transmembrane region" description="Helical" evidence="2">
    <location>
        <begin position="167"/>
        <end position="187"/>
    </location>
</feature>
<keyword evidence="2" id="KW-0812">Transmembrane</keyword>
<feature type="transmembrane region" description="Helical" evidence="2">
    <location>
        <begin position="87"/>
        <end position="106"/>
    </location>
</feature>
<reference evidence="3" key="2">
    <citation type="submission" date="2019-06" db="EMBL/GenBank/DDBJ databases">
        <title>Genomics analysis of Aphanomyces spp. identifies a new class of oomycete effector associated with host adaptation.</title>
        <authorList>
            <person name="Gaulin E."/>
        </authorList>
    </citation>
    <scope>NUCLEOTIDE SEQUENCE</scope>
    <source>
        <strain evidence="3">CBS 578.67</strain>
    </source>
</reference>
<feature type="transmembrane region" description="Helical" evidence="2">
    <location>
        <begin position="271"/>
        <end position="293"/>
    </location>
</feature>
<sequence length="454" mass="49885">MVHPALRSREIMLLRVVLALSFAVCIWRNKALGPEVGPVSRLHPTLLTPAPAAFSIWSVIYLFLFAFTLRECFTPSIFIPVRQLTWIYRLMIVTNCLNATWIELFTRSYVSAAGYVLDVQYVAVVVIYLIVCQHVDPLPLVATLRDVDGAPPFCASAADYLCLRVPFSLYLSWITGATLINIVVALIDAGVVVTLPVYIGALTLLLLAYLAALLWQGDVVFVVVGIWTLLWLAVRLAGTATDALLAQDPQAYATHAAIHAMVRRPAVRDRLMFFQALLGLSILVSLVVVLVIARLVMSRYRAAGSALTVSANRLAPPPPTYGSALASRESEKQARQHAKTVAAAKRKRHQPEVEELSDDVLAAVSAARKAAAEAAAARAEEEEEAPAPQPKRSNKPATHVRRFGAIHVTTLDAPTPITEALTEEAQSFWNKRMAPGRQRAKVVQPPKERSRRRR</sequence>
<feature type="transmembrane region" description="Helical" evidence="2">
    <location>
        <begin position="49"/>
        <end position="67"/>
    </location>
</feature>
<evidence type="ECO:0000313" key="5">
    <source>
        <dbReference type="Proteomes" id="UP000332933"/>
    </source>
</evidence>
<accession>A0A485K518</accession>
<dbReference type="EMBL" id="CAADRA010000057">
    <property type="protein sequence ID" value="VFT78122.1"/>
    <property type="molecule type" value="Genomic_DNA"/>
</dbReference>
<dbReference type="AlphaFoldDB" id="A0A485K518"/>
<evidence type="ECO:0000313" key="4">
    <source>
        <dbReference type="EMBL" id="VFT78122.1"/>
    </source>
</evidence>
<feature type="transmembrane region" description="Helical" evidence="2">
    <location>
        <begin position="219"/>
        <end position="238"/>
    </location>
</feature>